<dbReference type="SUPFAM" id="SSF161084">
    <property type="entry name" value="MAPEG domain-like"/>
    <property type="match status" value="1"/>
</dbReference>
<protein>
    <submittedName>
        <fullName evidence="6">MAPEG superfamily protein</fullName>
    </submittedName>
</protein>
<evidence type="ECO:0000256" key="3">
    <source>
        <dbReference type="ARBA" id="ARBA00022989"/>
    </source>
</evidence>
<organism evidence="6 7">
    <name type="scientific">Hydrogenophaga palleronii</name>
    <dbReference type="NCBI Taxonomy" id="65655"/>
    <lineage>
        <taxon>Bacteria</taxon>
        <taxon>Pseudomonadati</taxon>
        <taxon>Pseudomonadota</taxon>
        <taxon>Betaproteobacteria</taxon>
        <taxon>Burkholderiales</taxon>
        <taxon>Comamonadaceae</taxon>
        <taxon>Hydrogenophaga</taxon>
    </lineage>
</organism>
<dbReference type="RefSeq" id="WP_310313885.1">
    <property type="nucleotide sequence ID" value="NZ_JAVDWU010000003.1"/>
</dbReference>
<gene>
    <name evidence="6" type="ORF">J2W49_001540</name>
</gene>
<dbReference type="Gene3D" id="1.20.120.550">
    <property type="entry name" value="Membrane associated eicosanoid/glutathione metabolism-like domain"/>
    <property type="match status" value="1"/>
</dbReference>
<comment type="subcellular location">
    <subcellularLocation>
        <location evidence="1">Membrane</location>
    </subcellularLocation>
</comment>
<keyword evidence="4 5" id="KW-0472">Membrane</keyword>
<keyword evidence="7" id="KW-1185">Reference proteome</keyword>
<accession>A0ABU1WJY1</accession>
<sequence length="180" mass="19524">MARFPIGTRQCWWPSSCGLPGYEQVLSFASFTGATEIQTQSSAKKMNPTLTALTGFVAWSLFLLLLMEVIRSRLVVTEVVPANGFTPDNANLSPFMQRLARAHANCVEGLPIFGGLMLIAAVAEKTTLTDSLAYVFLGARIVQSVIHLASISSLAVTLRFLAFAVQLAIGVYWAGRLLWA</sequence>
<keyword evidence="2 5" id="KW-0812">Transmembrane</keyword>
<dbReference type="InterPro" id="IPR023352">
    <property type="entry name" value="MAPEG-like_dom_sf"/>
</dbReference>
<dbReference type="Pfam" id="PF01124">
    <property type="entry name" value="MAPEG"/>
    <property type="match status" value="1"/>
</dbReference>
<keyword evidence="3 5" id="KW-1133">Transmembrane helix</keyword>
<dbReference type="InterPro" id="IPR001129">
    <property type="entry name" value="Membr-assoc_MAPEG"/>
</dbReference>
<proteinExistence type="predicted"/>
<evidence type="ECO:0000256" key="4">
    <source>
        <dbReference type="ARBA" id="ARBA00023136"/>
    </source>
</evidence>
<dbReference type="EMBL" id="JAVDWU010000003">
    <property type="protein sequence ID" value="MDR7149585.1"/>
    <property type="molecule type" value="Genomic_DNA"/>
</dbReference>
<reference evidence="6 7" key="1">
    <citation type="submission" date="2023-07" db="EMBL/GenBank/DDBJ databases">
        <title>Sorghum-associated microbial communities from plants grown in Nebraska, USA.</title>
        <authorList>
            <person name="Schachtman D."/>
        </authorList>
    </citation>
    <scope>NUCLEOTIDE SEQUENCE [LARGE SCALE GENOMIC DNA]</scope>
    <source>
        <strain evidence="6 7">4249</strain>
    </source>
</reference>
<feature type="transmembrane region" description="Helical" evidence="5">
    <location>
        <begin position="160"/>
        <end position="179"/>
    </location>
</feature>
<comment type="caution">
    <text evidence="6">The sequence shown here is derived from an EMBL/GenBank/DDBJ whole genome shotgun (WGS) entry which is preliminary data.</text>
</comment>
<evidence type="ECO:0000313" key="7">
    <source>
        <dbReference type="Proteomes" id="UP001265700"/>
    </source>
</evidence>
<evidence type="ECO:0000256" key="1">
    <source>
        <dbReference type="ARBA" id="ARBA00004370"/>
    </source>
</evidence>
<evidence type="ECO:0000256" key="2">
    <source>
        <dbReference type="ARBA" id="ARBA00022692"/>
    </source>
</evidence>
<evidence type="ECO:0000256" key="5">
    <source>
        <dbReference type="SAM" id="Phobius"/>
    </source>
</evidence>
<feature type="transmembrane region" description="Helical" evidence="5">
    <location>
        <begin position="50"/>
        <end position="70"/>
    </location>
</feature>
<evidence type="ECO:0000313" key="6">
    <source>
        <dbReference type="EMBL" id="MDR7149585.1"/>
    </source>
</evidence>
<name>A0ABU1WJY1_9BURK</name>
<dbReference type="Proteomes" id="UP001265700">
    <property type="component" value="Unassembled WGS sequence"/>
</dbReference>